<reference evidence="2 3" key="1">
    <citation type="submission" date="2020-08" db="EMBL/GenBank/DDBJ databases">
        <title>Genomic Encyclopedia of Type Strains, Phase IV (KMG-IV): sequencing the most valuable type-strain genomes for metagenomic binning, comparative biology and taxonomic classification.</title>
        <authorList>
            <person name="Goeker M."/>
        </authorList>
    </citation>
    <scope>NUCLEOTIDE SEQUENCE [LARGE SCALE GENOMIC DNA]</scope>
    <source>
        <strain evidence="2 3">DSM 26385</strain>
    </source>
</reference>
<accession>A0A7W6P2W8</accession>
<evidence type="ECO:0000256" key="1">
    <source>
        <dbReference type="SAM" id="MobiDB-lite"/>
    </source>
</evidence>
<organism evidence="2 3">
    <name type="scientific">Allorhizobium borbori</name>
    <dbReference type="NCBI Taxonomy" id="485907"/>
    <lineage>
        <taxon>Bacteria</taxon>
        <taxon>Pseudomonadati</taxon>
        <taxon>Pseudomonadota</taxon>
        <taxon>Alphaproteobacteria</taxon>
        <taxon>Hyphomicrobiales</taxon>
        <taxon>Rhizobiaceae</taxon>
        <taxon>Rhizobium/Agrobacterium group</taxon>
        <taxon>Allorhizobium</taxon>
    </lineage>
</organism>
<keyword evidence="3" id="KW-1185">Reference proteome</keyword>
<gene>
    <name evidence="2" type="ORF">GGQ66_002875</name>
</gene>
<keyword evidence="2" id="KW-0378">Hydrolase</keyword>
<feature type="compositionally biased region" description="Basic and acidic residues" evidence="1">
    <location>
        <begin position="38"/>
        <end position="66"/>
    </location>
</feature>
<sequence length="66" mass="8182">MTRILFFVAAGFAIWWFYRRFTADARKLQRQHKRKRREERNRAHGTLVKDEKTGEYRVRRPDEEAE</sequence>
<evidence type="ECO:0000313" key="2">
    <source>
        <dbReference type="EMBL" id="MBB4104301.1"/>
    </source>
</evidence>
<dbReference type="RefSeq" id="WP_183793387.1">
    <property type="nucleotide sequence ID" value="NZ_JACIDU010000011.1"/>
</dbReference>
<feature type="region of interest" description="Disordered" evidence="1">
    <location>
        <begin position="29"/>
        <end position="66"/>
    </location>
</feature>
<protein>
    <submittedName>
        <fullName evidence="2">Membrane protein implicated in regulation of membrane protease activity</fullName>
    </submittedName>
</protein>
<dbReference type="GO" id="GO:0008233">
    <property type="term" value="F:peptidase activity"/>
    <property type="evidence" value="ECO:0007669"/>
    <property type="project" value="UniProtKB-KW"/>
</dbReference>
<dbReference type="Proteomes" id="UP000584824">
    <property type="component" value="Unassembled WGS sequence"/>
</dbReference>
<dbReference type="EMBL" id="JACIDU010000011">
    <property type="protein sequence ID" value="MBB4104301.1"/>
    <property type="molecule type" value="Genomic_DNA"/>
</dbReference>
<keyword evidence="2" id="KW-0645">Protease</keyword>
<name>A0A7W6P2W8_9HYPH</name>
<evidence type="ECO:0000313" key="3">
    <source>
        <dbReference type="Proteomes" id="UP000584824"/>
    </source>
</evidence>
<dbReference type="GO" id="GO:0006508">
    <property type="term" value="P:proteolysis"/>
    <property type="evidence" value="ECO:0007669"/>
    <property type="project" value="UniProtKB-KW"/>
</dbReference>
<comment type="caution">
    <text evidence="2">The sequence shown here is derived from an EMBL/GenBank/DDBJ whole genome shotgun (WGS) entry which is preliminary data.</text>
</comment>
<proteinExistence type="predicted"/>
<dbReference type="AlphaFoldDB" id="A0A7W6P2W8"/>